<feature type="region of interest" description="Disordered" evidence="1">
    <location>
        <begin position="55"/>
        <end position="173"/>
    </location>
</feature>
<dbReference type="Pfam" id="PF01585">
    <property type="entry name" value="G-patch"/>
    <property type="match status" value="1"/>
</dbReference>
<proteinExistence type="predicted"/>
<organism evidence="3 4">
    <name type="scientific">Colletotrichum sojae</name>
    <dbReference type="NCBI Taxonomy" id="2175907"/>
    <lineage>
        <taxon>Eukaryota</taxon>
        <taxon>Fungi</taxon>
        <taxon>Dikarya</taxon>
        <taxon>Ascomycota</taxon>
        <taxon>Pezizomycotina</taxon>
        <taxon>Sordariomycetes</taxon>
        <taxon>Hypocreomycetidae</taxon>
        <taxon>Glomerellales</taxon>
        <taxon>Glomerellaceae</taxon>
        <taxon>Colletotrichum</taxon>
        <taxon>Colletotrichum orchidearum species complex</taxon>
    </lineage>
</organism>
<dbReference type="GO" id="GO:0045292">
    <property type="term" value="P:mRNA cis splicing, via spliceosome"/>
    <property type="evidence" value="ECO:0007669"/>
    <property type="project" value="InterPro"/>
</dbReference>
<dbReference type="InterPro" id="IPR035979">
    <property type="entry name" value="RBD_domain_sf"/>
</dbReference>
<feature type="domain" description="G-patch" evidence="2">
    <location>
        <begin position="353"/>
        <end position="404"/>
    </location>
</feature>
<evidence type="ECO:0000313" key="3">
    <source>
        <dbReference type="EMBL" id="KAF6817984.1"/>
    </source>
</evidence>
<dbReference type="AlphaFoldDB" id="A0A8H6N2J7"/>
<protein>
    <submittedName>
        <fullName evidence="3">G-patch DNA repair protein</fullName>
    </submittedName>
</protein>
<feature type="region of interest" description="Disordered" evidence="1">
    <location>
        <begin position="188"/>
        <end position="360"/>
    </location>
</feature>
<dbReference type="PROSITE" id="PS50174">
    <property type="entry name" value="G_PATCH"/>
    <property type="match status" value="1"/>
</dbReference>
<name>A0A8H6N2J7_9PEZI</name>
<dbReference type="PANTHER" id="PTHR13288:SF8">
    <property type="entry name" value="SPLICING FACTOR 45"/>
    <property type="match status" value="1"/>
</dbReference>
<feature type="region of interest" description="Disordered" evidence="1">
    <location>
        <begin position="390"/>
        <end position="425"/>
    </location>
</feature>
<evidence type="ECO:0000259" key="2">
    <source>
        <dbReference type="PROSITE" id="PS50174"/>
    </source>
</evidence>
<feature type="compositionally biased region" description="Basic residues" evidence="1">
    <location>
        <begin position="140"/>
        <end position="154"/>
    </location>
</feature>
<reference evidence="3 4" key="1">
    <citation type="journal article" date="2020" name="Phytopathology">
        <title>Genome Sequence Resources of Colletotrichum truncatum, C. plurivorum, C. musicola, and C. sojae: Four Species Pathogenic to Soybean (Glycine max).</title>
        <authorList>
            <person name="Rogerio F."/>
            <person name="Boufleur T.R."/>
            <person name="Ciampi-Guillardi M."/>
            <person name="Sukno S.A."/>
            <person name="Thon M.R."/>
            <person name="Massola Junior N.S."/>
            <person name="Baroncelli R."/>
        </authorList>
    </citation>
    <scope>NUCLEOTIDE SEQUENCE [LARGE SCALE GENOMIC DNA]</scope>
    <source>
        <strain evidence="3 4">LFN0009</strain>
    </source>
</reference>
<dbReference type="Gene3D" id="3.30.70.330">
    <property type="match status" value="1"/>
</dbReference>
<feature type="compositionally biased region" description="Pro residues" evidence="1">
    <location>
        <begin position="286"/>
        <end position="302"/>
    </location>
</feature>
<feature type="compositionally biased region" description="Low complexity" evidence="1">
    <location>
        <begin position="71"/>
        <end position="107"/>
    </location>
</feature>
<keyword evidence="4" id="KW-1185">Reference proteome</keyword>
<dbReference type="Proteomes" id="UP000652219">
    <property type="component" value="Unassembled WGS sequence"/>
</dbReference>
<dbReference type="PANTHER" id="PTHR13288">
    <property type="entry name" value="SPLICING FACTOR 45 SPF45"/>
    <property type="match status" value="1"/>
</dbReference>
<feature type="compositionally biased region" description="Pro residues" evidence="1">
    <location>
        <begin position="241"/>
        <end position="266"/>
    </location>
</feature>
<dbReference type="InterPro" id="IPR012677">
    <property type="entry name" value="Nucleotide-bd_a/b_plait_sf"/>
</dbReference>
<comment type="caution">
    <text evidence="3">The sequence shown here is derived from an EMBL/GenBank/DDBJ whole genome shotgun (WGS) entry which is preliminary data.</text>
</comment>
<feature type="region of interest" description="Disordered" evidence="1">
    <location>
        <begin position="29"/>
        <end position="48"/>
    </location>
</feature>
<dbReference type="InterPro" id="IPR000467">
    <property type="entry name" value="G_patch_dom"/>
</dbReference>
<accession>A0A8H6N2J7</accession>
<gene>
    <name evidence="3" type="ORF">CSOJ01_02121</name>
</gene>
<evidence type="ECO:0000313" key="4">
    <source>
        <dbReference type="Proteomes" id="UP000652219"/>
    </source>
</evidence>
<dbReference type="SUPFAM" id="SSF54928">
    <property type="entry name" value="RNA-binding domain, RBD"/>
    <property type="match status" value="1"/>
</dbReference>
<dbReference type="Pfam" id="PF00076">
    <property type="entry name" value="RRM_1"/>
    <property type="match status" value="1"/>
</dbReference>
<sequence length="522" mass="56690">MAAPPPPPPPARGGLSLYANLLEPAAGPAATISSAPVRYGQDGGDAKDEAAAKKLIDPSLRFQPIRRPQAKSSKPTKPSFPKTIPGAPTTAAAAVLATAPNAPQPSQAAPPPPPPPKSTLADWTATEEDEWCYGTADRHQHQRGGRRKKKKKQHGQPAETNWDDIYDPSKPTNVEEYLRSDERIREVQDWKRLLYRHRRRRSSSDDSDEDRRPAALSKHFSPTWSFTEMTLDLRSLADQFAPPPEFSFVPPPPASPPPPRQPPAPIPNEVSSDDAYARRQALSSNAPPPPSDPSPPPPPPPDAATIARAPVRYTPAAPEDDEPASPPPTVGLGASRNPDESDEPAPRSSRPGQAGFAQRLMSKYGWTKGSGLGADESGIVNPLRVQVEKRKKKSDAEGGGWAEPANRAKVLGGKRKDDGGGGKFGGPMSEVIVLQKMLDNMEDLQGEIANGLGQEIGEECGEKYGRVERLYIDVENRQVFIRFTDQVSALRAVNELDGRVFNGNVVVPKFYDTEKFERGIYQ</sequence>
<evidence type="ECO:0000256" key="1">
    <source>
        <dbReference type="SAM" id="MobiDB-lite"/>
    </source>
</evidence>
<dbReference type="EMBL" id="WIGN01000018">
    <property type="protein sequence ID" value="KAF6817984.1"/>
    <property type="molecule type" value="Genomic_DNA"/>
</dbReference>
<dbReference type="FunFam" id="3.30.70.330:FF:000495">
    <property type="entry name" value="Putative G-patch DNA repair protein (Drt111)"/>
    <property type="match status" value="1"/>
</dbReference>
<feature type="compositionally biased region" description="Pro residues" evidence="1">
    <location>
        <begin position="108"/>
        <end position="117"/>
    </location>
</feature>
<dbReference type="InterPro" id="IPR000504">
    <property type="entry name" value="RRM_dom"/>
</dbReference>
<dbReference type="GO" id="GO:0003723">
    <property type="term" value="F:RNA binding"/>
    <property type="evidence" value="ECO:0007669"/>
    <property type="project" value="InterPro"/>
</dbReference>
<dbReference type="InterPro" id="IPR040052">
    <property type="entry name" value="RBM17"/>
</dbReference>
<dbReference type="SMART" id="SM00443">
    <property type="entry name" value="G_patch"/>
    <property type="match status" value="1"/>
</dbReference>
<dbReference type="GO" id="GO:0071011">
    <property type="term" value="C:precatalytic spliceosome"/>
    <property type="evidence" value="ECO:0007669"/>
    <property type="project" value="TreeGrafter"/>
</dbReference>